<protein>
    <submittedName>
        <fullName evidence="1">Uncharacterized protein</fullName>
    </submittedName>
</protein>
<accession>A0A8S5PK85</accession>
<dbReference type="EMBL" id="BK015446">
    <property type="protein sequence ID" value="DAE07160.1"/>
    <property type="molecule type" value="Genomic_DNA"/>
</dbReference>
<evidence type="ECO:0000313" key="1">
    <source>
        <dbReference type="EMBL" id="DAE07160.1"/>
    </source>
</evidence>
<reference evidence="1" key="1">
    <citation type="journal article" date="2021" name="Proc. Natl. Acad. Sci. U.S.A.">
        <title>A Catalog of Tens of Thousands of Viruses from Human Metagenomes Reveals Hidden Associations with Chronic Diseases.</title>
        <authorList>
            <person name="Tisza M.J."/>
            <person name="Buck C.B."/>
        </authorList>
    </citation>
    <scope>NUCLEOTIDE SEQUENCE</scope>
    <source>
        <strain evidence="1">CtsK93</strain>
    </source>
</reference>
<organism evidence="1">
    <name type="scientific">Myoviridae sp. ctsK93</name>
    <dbReference type="NCBI Taxonomy" id="2825190"/>
    <lineage>
        <taxon>Viruses</taxon>
        <taxon>Duplodnaviria</taxon>
        <taxon>Heunggongvirae</taxon>
        <taxon>Uroviricota</taxon>
        <taxon>Caudoviricetes</taxon>
    </lineage>
</organism>
<sequence length="38" mass="4420">MDIYPLVEIKDIDSESEMETKMLIAALVAMKIHKRLED</sequence>
<proteinExistence type="predicted"/>
<name>A0A8S5PK85_9CAUD</name>